<dbReference type="Gene3D" id="1.20.5.220">
    <property type="match status" value="1"/>
</dbReference>
<dbReference type="PANTHER" id="PTHR15420">
    <property type="entry name" value="UBIQUINOL-CYTOCHROME C REDUCTASE COMPLEX 6.4 KD PROTEIN"/>
    <property type="match status" value="1"/>
</dbReference>
<keyword evidence="1" id="KW-1133">Transmembrane helix</keyword>
<dbReference type="InterPro" id="IPR029027">
    <property type="entry name" value="Single_a-helix_sf"/>
</dbReference>
<reference evidence="2" key="1">
    <citation type="journal article" date="2015" name="Sci. Rep.">
        <title>Spliced leader RNA trans-splicing discovered in copepods.</title>
        <authorList>
            <person name="Yang F."/>
            <person name="Xu D."/>
            <person name="Zhuang Y."/>
            <person name="Yi X."/>
            <person name="Huang Y."/>
            <person name="Chen H."/>
            <person name="Lin S."/>
            <person name="Campbell D.A."/>
            <person name="Sturm N.R."/>
            <person name="Liu G."/>
            <person name="Zhang H."/>
        </authorList>
    </citation>
    <scope>NUCLEOTIDE SEQUENCE</scope>
</reference>
<dbReference type="AlphaFoldDB" id="A0A0U2TKK7"/>
<dbReference type="Pfam" id="PF08997">
    <property type="entry name" value="UCR_6-4kD"/>
    <property type="match status" value="1"/>
</dbReference>
<name>A0A0U2TKK7_9MAXI</name>
<dbReference type="PANTHER" id="PTHR15420:SF2">
    <property type="entry name" value="CYTOCHROME B-C1 COMPLEX SUBUNIT 10"/>
    <property type="match status" value="1"/>
</dbReference>
<dbReference type="EMBL" id="KT755118">
    <property type="protein sequence ID" value="ALS04952.1"/>
    <property type="molecule type" value="mRNA"/>
</dbReference>
<keyword evidence="1" id="KW-0812">Transmembrane</keyword>
<protein>
    <submittedName>
        <fullName evidence="2">Ubiquinol-cytochrome C reductase</fullName>
    </submittedName>
</protein>
<proteinExistence type="evidence at transcript level"/>
<dbReference type="SUPFAM" id="SSF81518">
    <property type="entry name" value="Subunit XI (6.4 kDa protein) of cytochrome bc1 complex (Ubiquinol-cytochrome c reductase)"/>
    <property type="match status" value="1"/>
</dbReference>
<evidence type="ECO:0000313" key="2">
    <source>
        <dbReference type="EMBL" id="ALS04665.1"/>
    </source>
</evidence>
<organism evidence="2">
    <name type="scientific">Pseudodiaptomus poplesia</name>
    <dbReference type="NCBI Taxonomy" id="213370"/>
    <lineage>
        <taxon>Eukaryota</taxon>
        <taxon>Metazoa</taxon>
        <taxon>Ecdysozoa</taxon>
        <taxon>Arthropoda</taxon>
        <taxon>Crustacea</taxon>
        <taxon>Multicrustacea</taxon>
        <taxon>Hexanauplia</taxon>
        <taxon>Copepoda</taxon>
        <taxon>Calanoida</taxon>
        <taxon>Pseudodiaptomidae</taxon>
        <taxon>Pseudodiaptomus</taxon>
    </lineage>
</organism>
<dbReference type="InterPro" id="IPR015089">
    <property type="entry name" value="UQCR"/>
</dbReference>
<dbReference type="GO" id="GO:0006122">
    <property type="term" value="P:mitochondrial electron transport, ubiquinol to cytochrome c"/>
    <property type="evidence" value="ECO:0007669"/>
    <property type="project" value="InterPro"/>
</dbReference>
<keyword evidence="1" id="KW-0472">Membrane</keyword>
<sequence length="59" mass="6737">MLGPKHLNMLKAAVPSLITYGGAGGIAVLFFTSEWKGKDLLQYLPVYNRKYFEDRDRDM</sequence>
<dbReference type="GO" id="GO:0005743">
    <property type="term" value="C:mitochondrial inner membrane"/>
    <property type="evidence" value="ECO:0007669"/>
    <property type="project" value="TreeGrafter"/>
</dbReference>
<accession>A0A0U2TKK7</accession>
<evidence type="ECO:0000256" key="1">
    <source>
        <dbReference type="SAM" id="Phobius"/>
    </source>
</evidence>
<feature type="transmembrane region" description="Helical" evidence="1">
    <location>
        <begin position="12"/>
        <end position="32"/>
    </location>
</feature>
<dbReference type="EMBL" id="KT754831">
    <property type="protein sequence ID" value="ALS04665.1"/>
    <property type="molecule type" value="mRNA"/>
</dbReference>